<dbReference type="InterPro" id="IPR017900">
    <property type="entry name" value="4Fe4S_Fe_S_CS"/>
</dbReference>
<dbReference type="RefSeq" id="WP_244023455.1">
    <property type="nucleotide sequence ID" value="NZ_JALHLF010000111.1"/>
</dbReference>
<evidence type="ECO:0000313" key="10">
    <source>
        <dbReference type="Proteomes" id="UP001162881"/>
    </source>
</evidence>
<proteinExistence type="predicted"/>
<dbReference type="EMBL" id="JALHLF010000111">
    <property type="protein sequence ID" value="MCJ2184531.1"/>
    <property type="molecule type" value="Genomic_DNA"/>
</dbReference>
<dbReference type="Proteomes" id="UP001162881">
    <property type="component" value="Unassembled WGS sequence"/>
</dbReference>
<dbReference type="Pfam" id="PF02754">
    <property type="entry name" value="CCG"/>
    <property type="match status" value="1"/>
</dbReference>
<dbReference type="PANTHER" id="PTHR43551:SF1">
    <property type="entry name" value="HETERODISULFIDE REDUCTASE"/>
    <property type="match status" value="1"/>
</dbReference>
<dbReference type="Pfam" id="PF13183">
    <property type="entry name" value="Fer4_8"/>
    <property type="match status" value="1"/>
</dbReference>
<evidence type="ECO:0000256" key="4">
    <source>
        <dbReference type="ARBA" id="ARBA00022982"/>
    </source>
</evidence>
<feature type="compositionally biased region" description="Low complexity" evidence="7">
    <location>
        <begin position="1"/>
        <end position="14"/>
    </location>
</feature>
<evidence type="ECO:0000256" key="5">
    <source>
        <dbReference type="ARBA" id="ARBA00023004"/>
    </source>
</evidence>
<keyword evidence="4" id="KW-0249">Electron transport</keyword>
<gene>
    <name evidence="9" type="ORF">MTR62_17805</name>
</gene>
<dbReference type="InterPro" id="IPR004017">
    <property type="entry name" value="Cys_rich_dom"/>
</dbReference>
<dbReference type="InterPro" id="IPR017896">
    <property type="entry name" value="4Fe4S_Fe-S-bd"/>
</dbReference>
<keyword evidence="1" id="KW-0813">Transport</keyword>
<accession>A0ABT0BI93</accession>
<name>A0ABT0BI93_9SPHN</name>
<keyword evidence="3" id="KW-0479">Metal-binding</keyword>
<keyword evidence="2" id="KW-0004">4Fe-4S</keyword>
<evidence type="ECO:0000259" key="8">
    <source>
        <dbReference type="PROSITE" id="PS51379"/>
    </source>
</evidence>
<dbReference type="PROSITE" id="PS51379">
    <property type="entry name" value="4FE4S_FER_2"/>
    <property type="match status" value="2"/>
</dbReference>
<keyword evidence="10" id="KW-1185">Reference proteome</keyword>
<evidence type="ECO:0000256" key="1">
    <source>
        <dbReference type="ARBA" id="ARBA00022448"/>
    </source>
</evidence>
<dbReference type="SUPFAM" id="SSF54862">
    <property type="entry name" value="4Fe-4S ferredoxins"/>
    <property type="match status" value="1"/>
</dbReference>
<organism evidence="9 10">
    <name type="scientific">Novosphingobium organovorum</name>
    <dbReference type="NCBI Taxonomy" id="2930092"/>
    <lineage>
        <taxon>Bacteria</taxon>
        <taxon>Pseudomonadati</taxon>
        <taxon>Pseudomonadota</taxon>
        <taxon>Alphaproteobacteria</taxon>
        <taxon>Sphingomonadales</taxon>
        <taxon>Sphingomonadaceae</taxon>
        <taxon>Novosphingobium</taxon>
    </lineage>
</organism>
<evidence type="ECO:0000256" key="7">
    <source>
        <dbReference type="SAM" id="MobiDB-lite"/>
    </source>
</evidence>
<keyword evidence="6" id="KW-0411">Iron-sulfur</keyword>
<dbReference type="PANTHER" id="PTHR43551">
    <property type="entry name" value="FUMARATE REDUCTASE IRON-SULFUR SUBUNIT"/>
    <property type="match status" value="1"/>
</dbReference>
<evidence type="ECO:0000256" key="2">
    <source>
        <dbReference type="ARBA" id="ARBA00022485"/>
    </source>
</evidence>
<evidence type="ECO:0000256" key="6">
    <source>
        <dbReference type="ARBA" id="ARBA00023014"/>
    </source>
</evidence>
<protein>
    <submittedName>
        <fullName evidence="9">(Fe-S)-binding protein</fullName>
    </submittedName>
</protein>
<dbReference type="InterPro" id="IPR009051">
    <property type="entry name" value="Helical_ferredxn"/>
</dbReference>
<comment type="caution">
    <text evidence="9">The sequence shown here is derived from an EMBL/GenBank/DDBJ whole genome shotgun (WGS) entry which is preliminary data.</text>
</comment>
<keyword evidence="5" id="KW-0408">Iron</keyword>
<feature type="domain" description="4Fe-4S ferredoxin-type" evidence="8">
    <location>
        <begin position="113"/>
        <end position="145"/>
    </location>
</feature>
<evidence type="ECO:0000256" key="3">
    <source>
        <dbReference type="ARBA" id="ARBA00022723"/>
    </source>
</evidence>
<sequence>MTAVPPSMSPASKPAPRRIAESRSQEDRVRLDAAMRGFVSDFGPEAATWMEACLHCGQCAEACQFYVETGDPKYTPIWKIEPFKQAYSREMGPFAPLFRLLGLTPKVSLGELERWQDLLYDSCNMCGRCSLVCPAGIDIADLVEKARHGMFEAGLVPPDYLGALAGKERETGSPFGIPKDAMRQSLLEIGEKHGLAMHVDEPHADVVPAVSSIDLKMYPDSIAATARVLNHIGVSWSFRTDGFDADNVSLTAGDRVGQKRVTQAIVEAATRCGAKVLIMPECGHSYTEMRWEAANTVGHALPFRVLHMSEYLAECLEAGSLRLRAVETPADSPGVTFHDPCQVSRRSGRSDAPRAVMAALGLDLHELADHGPDSWCCGGGGGVALINRAKPLRNHAFAIKDRQVADSGADTVYVSCTGCRQTFEHGFKDLGRVTKVGSLLDLVAEQLEEREAKA</sequence>
<feature type="region of interest" description="Disordered" evidence="7">
    <location>
        <begin position="1"/>
        <end position="26"/>
    </location>
</feature>
<evidence type="ECO:0000313" key="9">
    <source>
        <dbReference type="EMBL" id="MCJ2184531.1"/>
    </source>
</evidence>
<dbReference type="PROSITE" id="PS00198">
    <property type="entry name" value="4FE4S_FER_1"/>
    <property type="match status" value="1"/>
</dbReference>
<feature type="domain" description="4Fe-4S ferredoxin-type" evidence="8">
    <location>
        <begin position="44"/>
        <end position="73"/>
    </location>
</feature>
<reference evidence="9" key="1">
    <citation type="submission" date="2022-03" db="EMBL/GenBank/DDBJ databases">
        <title>Identification of a novel bacterium isolated from mangrove sediments.</title>
        <authorList>
            <person name="Pan X."/>
        </authorList>
    </citation>
    <scope>NUCLEOTIDE SEQUENCE</scope>
    <source>
        <strain evidence="9">B1949</strain>
    </source>
</reference>
<dbReference type="Gene3D" id="1.10.1060.10">
    <property type="entry name" value="Alpha-helical ferredoxin"/>
    <property type="match status" value="1"/>
</dbReference>